<sequence length="212" mass="23033">MLSVYWRAQKTLKLTSRVDAFLKGKICTISQRPFHFLFRLRQHAIWLHLPNAVYGKMVNVFDGSDWARASGDLEVLPISAWRTNNTLLAPTPEQAATQSSSHGLLTSNSLVLYDTVAIGSTSNQRPAITPTQTSATPSSNASSDRSGQQPESFTTGGSHGDAFQEIDFDMINATDVGFEIPPSLIGVGIWALDSDASQSGYGEEFPALDQLL</sequence>
<name>A0A3N4I0N7_ASCIM</name>
<organism evidence="2 3">
    <name type="scientific">Ascobolus immersus RN42</name>
    <dbReference type="NCBI Taxonomy" id="1160509"/>
    <lineage>
        <taxon>Eukaryota</taxon>
        <taxon>Fungi</taxon>
        <taxon>Dikarya</taxon>
        <taxon>Ascomycota</taxon>
        <taxon>Pezizomycotina</taxon>
        <taxon>Pezizomycetes</taxon>
        <taxon>Pezizales</taxon>
        <taxon>Ascobolaceae</taxon>
        <taxon>Ascobolus</taxon>
    </lineage>
</organism>
<feature type="compositionally biased region" description="Polar residues" evidence="1">
    <location>
        <begin position="123"/>
        <end position="156"/>
    </location>
</feature>
<evidence type="ECO:0000256" key="1">
    <source>
        <dbReference type="SAM" id="MobiDB-lite"/>
    </source>
</evidence>
<dbReference type="EMBL" id="ML119696">
    <property type="protein sequence ID" value="RPA79675.1"/>
    <property type="molecule type" value="Genomic_DNA"/>
</dbReference>
<dbReference type="Proteomes" id="UP000275078">
    <property type="component" value="Unassembled WGS sequence"/>
</dbReference>
<feature type="region of interest" description="Disordered" evidence="1">
    <location>
        <begin position="123"/>
        <end position="160"/>
    </location>
</feature>
<evidence type="ECO:0000313" key="2">
    <source>
        <dbReference type="EMBL" id="RPA79675.1"/>
    </source>
</evidence>
<proteinExistence type="predicted"/>
<reference evidence="2 3" key="1">
    <citation type="journal article" date="2018" name="Nat. Ecol. Evol.">
        <title>Pezizomycetes genomes reveal the molecular basis of ectomycorrhizal truffle lifestyle.</title>
        <authorList>
            <person name="Murat C."/>
            <person name="Payen T."/>
            <person name="Noel B."/>
            <person name="Kuo A."/>
            <person name="Morin E."/>
            <person name="Chen J."/>
            <person name="Kohler A."/>
            <person name="Krizsan K."/>
            <person name="Balestrini R."/>
            <person name="Da Silva C."/>
            <person name="Montanini B."/>
            <person name="Hainaut M."/>
            <person name="Levati E."/>
            <person name="Barry K.W."/>
            <person name="Belfiori B."/>
            <person name="Cichocki N."/>
            <person name="Clum A."/>
            <person name="Dockter R.B."/>
            <person name="Fauchery L."/>
            <person name="Guy J."/>
            <person name="Iotti M."/>
            <person name="Le Tacon F."/>
            <person name="Lindquist E.A."/>
            <person name="Lipzen A."/>
            <person name="Malagnac F."/>
            <person name="Mello A."/>
            <person name="Molinier V."/>
            <person name="Miyauchi S."/>
            <person name="Poulain J."/>
            <person name="Riccioni C."/>
            <person name="Rubini A."/>
            <person name="Sitrit Y."/>
            <person name="Splivallo R."/>
            <person name="Traeger S."/>
            <person name="Wang M."/>
            <person name="Zifcakova L."/>
            <person name="Wipf D."/>
            <person name="Zambonelli A."/>
            <person name="Paolocci F."/>
            <person name="Nowrousian M."/>
            <person name="Ottonello S."/>
            <person name="Baldrian P."/>
            <person name="Spatafora J.W."/>
            <person name="Henrissat B."/>
            <person name="Nagy L.G."/>
            <person name="Aury J.M."/>
            <person name="Wincker P."/>
            <person name="Grigoriev I.V."/>
            <person name="Bonfante P."/>
            <person name="Martin F.M."/>
        </authorList>
    </citation>
    <scope>NUCLEOTIDE SEQUENCE [LARGE SCALE GENOMIC DNA]</scope>
    <source>
        <strain evidence="2 3">RN42</strain>
    </source>
</reference>
<gene>
    <name evidence="2" type="ORF">BJ508DRAFT_377550</name>
</gene>
<protein>
    <submittedName>
        <fullName evidence="2">Uncharacterized protein</fullName>
    </submittedName>
</protein>
<dbReference type="AlphaFoldDB" id="A0A3N4I0N7"/>
<keyword evidence="3" id="KW-1185">Reference proteome</keyword>
<accession>A0A3N4I0N7</accession>
<evidence type="ECO:0000313" key="3">
    <source>
        <dbReference type="Proteomes" id="UP000275078"/>
    </source>
</evidence>